<dbReference type="Gene3D" id="3.40.50.300">
    <property type="entry name" value="P-loop containing nucleotide triphosphate hydrolases"/>
    <property type="match status" value="1"/>
</dbReference>
<dbReference type="KEGG" id="acae:HYG86_04550"/>
<dbReference type="PANTHER" id="PTHR47959:SF13">
    <property type="entry name" value="ATP-DEPENDENT RNA HELICASE RHLE"/>
    <property type="match status" value="1"/>
</dbReference>
<name>A0A7G9WD47_ALKCA</name>
<evidence type="ECO:0000259" key="6">
    <source>
        <dbReference type="PROSITE" id="PS51194"/>
    </source>
</evidence>
<dbReference type="InterPro" id="IPR001650">
    <property type="entry name" value="Helicase_C-like"/>
</dbReference>
<organism evidence="7 8">
    <name type="scientific">Alkalicella caledoniensis</name>
    <dbReference type="NCBI Taxonomy" id="2731377"/>
    <lineage>
        <taxon>Bacteria</taxon>
        <taxon>Bacillati</taxon>
        <taxon>Bacillota</taxon>
        <taxon>Clostridia</taxon>
        <taxon>Eubacteriales</taxon>
        <taxon>Proteinivoracaceae</taxon>
        <taxon>Alkalicella</taxon>
    </lineage>
</organism>
<protein>
    <recommendedName>
        <fullName evidence="6">Helicase C-terminal domain-containing protein</fullName>
    </recommendedName>
</protein>
<keyword evidence="2" id="KW-0378">Hydrolase</keyword>
<dbReference type="InterPro" id="IPR027417">
    <property type="entry name" value="P-loop_NTPase"/>
</dbReference>
<dbReference type="GO" id="GO:0005524">
    <property type="term" value="F:ATP binding"/>
    <property type="evidence" value="ECO:0007669"/>
    <property type="project" value="UniProtKB-KW"/>
</dbReference>
<dbReference type="GO" id="GO:0005829">
    <property type="term" value="C:cytosol"/>
    <property type="evidence" value="ECO:0007669"/>
    <property type="project" value="TreeGrafter"/>
</dbReference>
<proteinExistence type="inferred from homology"/>
<dbReference type="PROSITE" id="PS51194">
    <property type="entry name" value="HELICASE_CTER"/>
    <property type="match status" value="1"/>
</dbReference>
<gene>
    <name evidence="7" type="ORF">HYG86_04550</name>
</gene>
<dbReference type="InterPro" id="IPR050079">
    <property type="entry name" value="DEAD_box_RNA_helicase"/>
</dbReference>
<dbReference type="EMBL" id="CP058559">
    <property type="protein sequence ID" value="QNO16609.1"/>
    <property type="molecule type" value="Genomic_DNA"/>
</dbReference>
<dbReference type="GO" id="GO:0003724">
    <property type="term" value="F:RNA helicase activity"/>
    <property type="evidence" value="ECO:0007669"/>
    <property type="project" value="TreeGrafter"/>
</dbReference>
<evidence type="ECO:0000313" key="7">
    <source>
        <dbReference type="EMBL" id="QNO16609.1"/>
    </source>
</evidence>
<evidence type="ECO:0000313" key="8">
    <source>
        <dbReference type="Proteomes" id="UP000516160"/>
    </source>
</evidence>
<sequence length="64" mass="6976">MAVRGIDVEGVTHLINYDIPEDAESYIHRIGRTGRIGNLGTAVTLVTPKDADALAVIERRIKGF</sequence>
<dbReference type="SUPFAM" id="SSF52540">
    <property type="entry name" value="P-loop containing nucleoside triphosphate hydrolases"/>
    <property type="match status" value="1"/>
</dbReference>
<reference evidence="7 8" key="1">
    <citation type="submission" date="2020-07" db="EMBL/GenBank/DDBJ databases">
        <title>Alkalicella. sp. LB2 genome.</title>
        <authorList>
            <person name="Postec A."/>
            <person name="Quemeneur M."/>
        </authorList>
    </citation>
    <scope>NUCLEOTIDE SEQUENCE [LARGE SCALE GENOMIC DNA]</scope>
    <source>
        <strain evidence="7 8">LB2</strain>
    </source>
</reference>
<evidence type="ECO:0000256" key="5">
    <source>
        <dbReference type="ARBA" id="ARBA00038437"/>
    </source>
</evidence>
<comment type="similarity">
    <text evidence="5">Belongs to the DEAD box helicase family.</text>
</comment>
<keyword evidence="8" id="KW-1185">Reference proteome</keyword>
<dbReference type="Pfam" id="PF00271">
    <property type="entry name" value="Helicase_C"/>
    <property type="match status" value="1"/>
</dbReference>
<keyword evidence="4" id="KW-0067">ATP-binding</keyword>
<keyword evidence="3" id="KW-0347">Helicase</keyword>
<dbReference type="GO" id="GO:0016787">
    <property type="term" value="F:hydrolase activity"/>
    <property type="evidence" value="ECO:0007669"/>
    <property type="project" value="UniProtKB-KW"/>
</dbReference>
<feature type="domain" description="Helicase C-terminal" evidence="6">
    <location>
        <begin position="1"/>
        <end position="64"/>
    </location>
</feature>
<dbReference type="Proteomes" id="UP000516160">
    <property type="component" value="Chromosome"/>
</dbReference>
<evidence type="ECO:0000256" key="1">
    <source>
        <dbReference type="ARBA" id="ARBA00022741"/>
    </source>
</evidence>
<dbReference type="PANTHER" id="PTHR47959">
    <property type="entry name" value="ATP-DEPENDENT RNA HELICASE RHLE-RELATED"/>
    <property type="match status" value="1"/>
</dbReference>
<dbReference type="AlphaFoldDB" id="A0A7G9WD47"/>
<evidence type="ECO:0000256" key="2">
    <source>
        <dbReference type="ARBA" id="ARBA00022801"/>
    </source>
</evidence>
<accession>A0A7G9WD47</accession>
<evidence type="ECO:0000256" key="3">
    <source>
        <dbReference type="ARBA" id="ARBA00022806"/>
    </source>
</evidence>
<keyword evidence="1" id="KW-0547">Nucleotide-binding</keyword>
<evidence type="ECO:0000256" key="4">
    <source>
        <dbReference type="ARBA" id="ARBA00022840"/>
    </source>
</evidence>